<keyword evidence="2" id="KW-0132">Cell division</keyword>
<accession>A0A239J7S2</accession>
<evidence type="ECO:0000259" key="10">
    <source>
        <dbReference type="Pfam" id="PF02875"/>
    </source>
</evidence>
<evidence type="ECO:0000259" key="9">
    <source>
        <dbReference type="Pfam" id="PF01225"/>
    </source>
</evidence>
<reference evidence="13" key="1">
    <citation type="submission" date="2017-06" db="EMBL/GenBank/DDBJ databases">
        <authorList>
            <person name="Varghese N."/>
            <person name="Submissions S."/>
        </authorList>
    </citation>
    <scope>NUCLEOTIDE SEQUENCE [LARGE SCALE GENOMIC DNA]</scope>
    <source>
        <strain evidence="13">NKM1</strain>
    </source>
</reference>
<dbReference type="Gene3D" id="3.40.1190.10">
    <property type="entry name" value="Mur-like, catalytic domain"/>
    <property type="match status" value="1"/>
</dbReference>
<evidence type="ECO:0000256" key="7">
    <source>
        <dbReference type="ARBA" id="ARBA00023306"/>
    </source>
</evidence>
<feature type="domain" description="Mur ligase N-terminal catalytic" evidence="9">
    <location>
        <begin position="8"/>
        <end position="107"/>
    </location>
</feature>
<keyword evidence="3" id="KW-0547">Nucleotide-binding</keyword>
<evidence type="ECO:0000256" key="3">
    <source>
        <dbReference type="ARBA" id="ARBA00022741"/>
    </source>
</evidence>
<dbReference type="SUPFAM" id="SSF53244">
    <property type="entry name" value="MurD-like peptide ligases, peptide-binding domain"/>
    <property type="match status" value="1"/>
</dbReference>
<dbReference type="InterPro" id="IPR013221">
    <property type="entry name" value="Mur_ligase_cen"/>
</dbReference>
<dbReference type="AlphaFoldDB" id="A0A239J7S2"/>
<keyword evidence="7" id="KW-0131">Cell cycle</keyword>
<sequence length="459" mass="51826">MEKKDFKRIHLIAIGGSVMHNLALALHDKGLKVTGSDDEIYEPAKGRLAAAGLLPAQEGWFPEKLDTSIDAVILGMHARPDNPELLRAQELNLPVYSFPEFIYEQSRDKQRVVIGGSHGKTSITSIIMHVLRHTNRKFDYAVGAQLEGFDRMVKLSDDAPVIIIEGDEYLSDPVKRVPKFHLYHHHIGVISGISWDHINVFPDPDTYREQFRIFAEMTPKAGSLIYNQNDEQVLLVSVPRNPADISYIGYGVHEHSIRNGKTILHTKKEGDVEIPLFGEHNLSNISAAKEVCKKIGVKAHDFYEALKSFKGAARRLEQIGESAQATIFRDFAHAPSKVKATTEAVKRQYPQRKLVAVLELHTFSSLNKKFLPQYAGALHKADEAIVYFNPKTVEHKRMEMLTENELKQAFQNPDLKVYTDSAELQEHLVHHNWQNANLLLMSSGTYNNMNLETLTKAVL</sequence>
<dbReference type="PANTHER" id="PTHR43445:SF5">
    <property type="entry name" value="UDP-N-ACETYLMURAMATE--L-ALANYL-GAMMA-D-GLUTAMYL-MESO-2,6-DIAMINOHEPTANDIOATE LIGASE"/>
    <property type="match status" value="1"/>
</dbReference>
<dbReference type="GO" id="GO:0051301">
    <property type="term" value="P:cell division"/>
    <property type="evidence" value="ECO:0007669"/>
    <property type="project" value="UniProtKB-KW"/>
</dbReference>
<dbReference type="InterPro" id="IPR036615">
    <property type="entry name" value="Mur_ligase_C_dom_sf"/>
</dbReference>
<dbReference type="Proteomes" id="UP000198432">
    <property type="component" value="Unassembled WGS sequence"/>
</dbReference>
<keyword evidence="6" id="KW-0573">Peptidoglycan synthesis</keyword>
<feature type="domain" description="Mur ligase central" evidence="11">
    <location>
        <begin position="114"/>
        <end position="289"/>
    </location>
</feature>
<dbReference type="Gene3D" id="3.40.50.720">
    <property type="entry name" value="NAD(P)-binding Rossmann-like Domain"/>
    <property type="match status" value="1"/>
</dbReference>
<evidence type="ECO:0000256" key="2">
    <source>
        <dbReference type="ARBA" id="ARBA00022618"/>
    </source>
</evidence>
<evidence type="ECO:0000313" key="12">
    <source>
        <dbReference type="EMBL" id="SNT01917.1"/>
    </source>
</evidence>
<keyword evidence="8" id="KW-0961">Cell wall biogenesis/degradation</keyword>
<evidence type="ECO:0000256" key="1">
    <source>
        <dbReference type="ARBA" id="ARBA00022598"/>
    </source>
</evidence>
<dbReference type="InterPro" id="IPR004101">
    <property type="entry name" value="Mur_ligase_C"/>
</dbReference>
<dbReference type="Pfam" id="PF02875">
    <property type="entry name" value="Mur_ligase_C"/>
    <property type="match status" value="1"/>
</dbReference>
<dbReference type="GO" id="GO:0071555">
    <property type="term" value="P:cell wall organization"/>
    <property type="evidence" value="ECO:0007669"/>
    <property type="project" value="UniProtKB-KW"/>
</dbReference>
<dbReference type="Pfam" id="PF08245">
    <property type="entry name" value="Mur_ligase_M"/>
    <property type="match status" value="1"/>
</dbReference>
<evidence type="ECO:0000313" key="13">
    <source>
        <dbReference type="Proteomes" id="UP000198432"/>
    </source>
</evidence>
<dbReference type="GO" id="GO:0009252">
    <property type="term" value="P:peptidoglycan biosynthetic process"/>
    <property type="evidence" value="ECO:0007669"/>
    <property type="project" value="UniProtKB-KW"/>
</dbReference>
<organism evidence="12 13">
    <name type="scientific">Pontibacter ummariensis</name>
    <dbReference type="NCBI Taxonomy" id="1610492"/>
    <lineage>
        <taxon>Bacteria</taxon>
        <taxon>Pseudomonadati</taxon>
        <taxon>Bacteroidota</taxon>
        <taxon>Cytophagia</taxon>
        <taxon>Cytophagales</taxon>
        <taxon>Hymenobacteraceae</taxon>
        <taxon>Pontibacter</taxon>
    </lineage>
</organism>
<proteinExistence type="predicted"/>
<evidence type="ECO:0000256" key="6">
    <source>
        <dbReference type="ARBA" id="ARBA00022984"/>
    </source>
</evidence>
<dbReference type="SUPFAM" id="SSF53623">
    <property type="entry name" value="MurD-like peptide ligases, catalytic domain"/>
    <property type="match status" value="1"/>
</dbReference>
<dbReference type="Pfam" id="PF01225">
    <property type="entry name" value="Mur_ligase"/>
    <property type="match status" value="1"/>
</dbReference>
<keyword evidence="1 12" id="KW-0436">Ligase</keyword>
<evidence type="ECO:0000256" key="5">
    <source>
        <dbReference type="ARBA" id="ARBA00022960"/>
    </source>
</evidence>
<feature type="domain" description="Mur ligase C-terminal" evidence="10">
    <location>
        <begin position="314"/>
        <end position="443"/>
    </location>
</feature>
<gene>
    <name evidence="12" type="ORF">SAMN06296052_12090</name>
</gene>
<keyword evidence="4" id="KW-0067">ATP-binding</keyword>
<dbReference type="GO" id="GO:0005524">
    <property type="term" value="F:ATP binding"/>
    <property type="evidence" value="ECO:0007669"/>
    <property type="project" value="UniProtKB-KW"/>
</dbReference>
<dbReference type="InterPro" id="IPR050061">
    <property type="entry name" value="MurCDEF_pg_biosynth"/>
</dbReference>
<dbReference type="SUPFAM" id="SSF51984">
    <property type="entry name" value="MurCD N-terminal domain"/>
    <property type="match status" value="1"/>
</dbReference>
<dbReference type="EMBL" id="FZOQ01000020">
    <property type="protein sequence ID" value="SNT01917.1"/>
    <property type="molecule type" value="Genomic_DNA"/>
</dbReference>
<dbReference type="GO" id="GO:0008360">
    <property type="term" value="P:regulation of cell shape"/>
    <property type="evidence" value="ECO:0007669"/>
    <property type="project" value="UniProtKB-KW"/>
</dbReference>
<dbReference type="GO" id="GO:0016881">
    <property type="term" value="F:acid-amino acid ligase activity"/>
    <property type="evidence" value="ECO:0007669"/>
    <property type="project" value="InterPro"/>
</dbReference>
<dbReference type="Gene3D" id="3.90.190.20">
    <property type="entry name" value="Mur ligase, C-terminal domain"/>
    <property type="match status" value="1"/>
</dbReference>
<dbReference type="RefSeq" id="WP_089320810.1">
    <property type="nucleotide sequence ID" value="NZ_FZOQ01000020.1"/>
</dbReference>
<name>A0A239J7S2_9BACT</name>
<dbReference type="PANTHER" id="PTHR43445">
    <property type="entry name" value="UDP-N-ACETYLMURAMATE--L-ALANINE LIGASE-RELATED"/>
    <property type="match status" value="1"/>
</dbReference>
<evidence type="ECO:0000259" key="11">
    <source>
        <dbReference type="Pfam" id="PF08245"/>
    </source>
</evidence>
<dbReference type="InterPro" id="IPR000713">
    <property type="entry name" value="Mur_ligase_N"/>
</dbReference>
<keyword evidence="5" id="KW-0133">Cell shape</keyword>
<dbReference type="OrthoDB" id="9804126at2"/>
<evidence type="ECO:0000256" key="8">
    <source>
        <dbReference type="ARBA" id="ARBA00023316"/>
    </source>
</evidence>
<keyword evidence="13" id="KW-1185">Reference proteome</keyword>
<dbReference type="InterPro" id="IPR036565">
    <property type="entry name" value="Mur-like_cat_sf"/>
</dbReference>
<protein>
    <submittedName>
        <fullName evidence="12">UDP-N-acetylmuramate: L-alanyl-gamma-D-glutamyl-meso-diaminopimelate ligase</fullName>
    </submittedName>
</protein>
<evidence type="ECO:0000256" key="4">
    <source>
        <dbReference type="ARBA" id="ARBA00022840"/>
    </source>
</evidence>